<dbReference type="Proteomes" id="UP000030520">
    <property type="component" value="Unassembled WGS sequence"/>
</dbReference>
<evidence type="ECO:0000313" key="2">
    <source>
        <dbReference type="Proteomes" id="UP000030520"/>
    </source>
</evidence>
<gene>
    <name evidence="1" type="ORF">NL53_07900</name>
</gene>
<comment type="caution">
    <text evidence="1">The sequence shown here is derived from an EMBL/GenBank/DDBJ whole genome shotgun (WGS) entry which is preliminary data.</text>
</comment>
<accession>A0ABR4YC95</accession>
<keyword evidence="2" id="KW-1185">Reference proteome</keyword>
<name>A0ABR4YC95_9VIBR</name>
<protein>
    <recommendedName>
        <fullName evidence="3">Secreted protein</fullName>
    </recommendedName>
</protein>
<proteinExistence type="predicted"/>
<evidence type="ECO:0000313" key="1">
    <source>
        <dbReference type="EMBL" id="KHA61111.1"/>
    </source>
</evidence>
<sequence length="82" mass="9188">MELLVLGWSPLVVKLVSALWFASENQLEIAVLSQVNHVFVVKHNKQFNSDSQRLALSLRVEFSVYGAVFKFSVCAAHTLIGR</sequence>
<evidence type="ECO:0008006" key="3">
    <source>
        <dbReference type="Google" id="ProtNLM"/>
    </source>
</evidence>
<organism evidence="1 2">
    <name type="scientific">Vibrio variabilis</name>
    <dbReference type="NCBI Taxonomy" id="990271"/>
    <lineage>
        <taxon>Bacteria</taxon>
        <taxon>Pseudomonadati</taxon>
        <taxon>Pseudomonadota</taxon>
        <taxon>Gammaproteobacteria</taxon>
        <taxon>Vibrionales</taxon>
        <taxon>Vibrionaceae</taxon>
        <taxon>Vibrio</taxon>
    </lineage>
</organism>
<dbReference type="EMBL" id="JRWM01000008">
    <property type="protein sequence ID" value="KHA61111.1"/>
    <property type="molecule type" value="Genomic_DNA"/>
</dbReference>
<reference evidence="1 2" key="1">
    <citation type="submission" date="2014-10" db="EMBL/GenBank/DDBJ databases">
        <title>Genome sequencing of Vibrio variabilis T01.</title>
        <authorList>
            <person name="Chan K.-G."/>
            <person name="Mohamad N.I."/>
        </authorList>
    </citation>
    <scope>NUCLEOTIDE SEQUENCE [LARGE SCALE GENOMIC DNA]</scope>
    <source>
        <strain evidence="1 2">T01</strain>
    </source>
</reference>